<evidence type="ECO:0000313" key="2">
    <source>
        <dbReference type="Proteomes" id="UP000515121"/>
    </source>
</evidence>
<evidence type="ECO:0000259" key="1">
    <source>
        <dbReference type="Pfam" id="PF24626"/>
    </source>
</evidence>
<name>A0A6P6A5U7_DURZI</name>
<keyword evidence="2" id="KW-1185">Reference proteome</keyword>
<dbReference type="SUPFAM" id="SSF54160">
    <property type="entry name" value="Chromo domain-like"/>
    <property type="match status" value="1"/>
</dbReference>
<dbReference type="OrthoDB" id="2020640at2759"/>
<dbReference type="AlphaFoldDB" id="A0A6P6A5U7"/>
<proteinExistence type="predicted"/>
<dbReference type="RefSeq" id="XP_022760101.1">
    <property type="nucleotide sequence ID" value="XM_022904366.1"/>
</dbReference>
<protein>
    <submittedName>
        <fullName evidence="3">Uncharacterized protein LOC111306539</fullName>
    </submittedName>
</protein>
<feature type="domain" description="Tf2-1-like SH3-like" evidence="1">
    <location>
        <begin position="141"/>
        <end position="190"/>
    </location>
</feature>
<dbReference type="Proteomes" id="UP000515121">
    <property type="component" value="Unplaced"/>
</dbReference>
<dbReference type="InterPro" id="IPR016197">
    <property type="entry name" value="Chromo-like_dom_sf"/>
</dbReference>
<dbReference type="KEGG" id="dzi:111306539"/>
<organism evidence="2 3">
    <name type="scientific">Durio zibethinus</name>
    <name type="common">Durian</name>
    <dbReference type="NCBI Taxonomy" id="66656"/>
    <lineage>
        <taxon>Eukaryota</taxon>
        <taxon>Viridiplantae</taxon>
        <taxon>Streptophyta</taxon>
        <taxon>Embryophyta</taxon>
        <taxon>Tracheophyta</taxon>
        <taxon>Spermatophyta</taxon>
        <taxon>Magnoliopsida</taxon>
        <taxon>eudicotyledons</taxon>
        <taxon>Gunneridae</taxon>
        <taxon>Pentapetalae</taxon>
        <taxon>rosids</taxon>
        <taxon>malvids</taxon>
        <taxon>Malvales</taxon>
        <taxon>Malvaceae</taxon>
        <taxon>Helicteroideae</taxon>
        <taxon>Durio</taxon>
    </lineage>
</organism>
<dbReference type="Pfam" id="PF24626">
    <property type="entry name" value="SH3_Tf2-1"/>
    <property type="match status" value="1"/>
</dbReference>
<gene>
    <name evidence="3" type="primary">LOC111306539</name>
</gene>
<accession>A0A6P6A5U7</accession>
<dbReference type="GeneID" id="111306539"/>
<evidence type="ECO:0000313" key="3">
    <source>
        <dbReference type="RefSeq" id="XP_022760101.1"/>
    </source>
</evidence>
<dbReference type="InterPro" id="IPR056924">
    <property type="entry name" value="SH3_Tf2-1"/>
</dbReference>
<reference evidence="3" key="1">
    <citation type="submission" date="2025-08" db="UniProtKB">
        <authorList>
            <consortium name="RefSeq"/>
        </authorList>
    </citation>
    <scope>IDENTIFICATION</scope>
    <source>
        <tissue evidence="3">Fruit stalk</tissue>
    </source>
</reference>
<sequence length="249" mass="28624">MEPSYVVMPIYKIGIKLEEVPDKVKKVLKEFESVMPEQLPKVLPLRRLVAHEIELLSGVKPPAKASYRMALPNVLPQTSPFEVVTGQLPRLPHTSLESYGGKNPRAFNLSKEWRQNTKIAQAYLKKASKIMKKWANKGRRVLKEARSRLVRKYKSPVKILSKIGNAYYKIDPPKWMKVHPVFHVSNLKPFLADPTNASHRESTRAAIIIKLPSEHQVEEILADRVSRISRRIIHEYLVKWESLGPKKTN</sequence>